<reference evidence="4" key="1">
    <citation type="submission" date="2021-02" db="EMBL/GenBank/DDBJ databases">
        <authorList>
            <person name="Dougan E. K."/>
            <person name="Rhodes N."/>
            <person name="Thang M."/>
            <person name="Chan C."/>
        </authorList>
    </citation>
    <scope>NUCLEOTIDE SEQUENCE</scope>
</reference>
<dbReference type="PANTHER" id="PTHR48104:SF30">
    <property type="entry name" value="METACASPASE-1"/>
    <property type="match status" value="1"/>
</dbReference>
<dbReference type="InterPro" id="IPR050452">
    <property type="entry name" value="Metacaspase"/>
</dbReference>
<proteinExistence type="inferred from homology"/>
<comment type="caution">
    <text evidence="4">The sequence shown here is derived from an EMBL/GenBank/DDBJ whole genome shotgun (WGS) entry which is preliminary data.</text>
</comment>
<dbReference type="InterPro" id="IPR011600">
    <property type="entry name" value="Pept_C14_caspase"/>
</dbReference>
<dbReference type="OrthoDB" id="3223806at2759"/>
<comment type="similarity">
    <text evidence="1">Belongs to the peptidase C14B family.</text>
</comment>
<dbReference type="Gene3D" id="3.40.50.12660">
    <property type="match status" value="1"/>
</dbReference>
<feature type="domain" description="Peptidase C14 caspase" evidence="3">
    <location>
        <begin position="122"/>
        <end position="273"/>
    </location>
</feature>
<feature type="compositionally biased region" description="Acidic residues" evidence="2">
    <location>
        <begin position="508"/>
        <end position="521"/>
    </location>
</feature>
<evidence type="ECO:0000313" key="4">
    <source>
        <dbReference type="EMBL" id="CAE7932441.1"/>
    </source>
</evidence>
<keyword evidence="5" id="KW-1185">Reference proteome</keyword>
<dbReference type="Proteomes" id="UP000601435">
    <property type="component" value="Unassembled WGS sequence"/>
</dbReference>
<accession>A0A813C0W1</accession>
<protein>
    <submittedName>
        <fullName evidence="4">MCA1 protein</fullName>
    </submittedName>
</protein>
<gene>
    <name evidence="4" type="primary">MCA1</name>
    <name evidence="4" type="ORF">SNEC2469_LOCUS32501</name>
</gene>
<dbReference type="SUPFAM" id="SSF52129">
    <property type="entry name" value="Caspase-like"/>
    <property type="match status" value="1"/>
</dbReference>
<name>A0A813C0W1_9DINO</name>
<evidence type="ECO:0000256" key="2">
    <source>
        <dbReference type="SAM" id="MobiDB-lite"/>
    </source>
</evidence>
<evidence type="ECO:0000259" key="3">
    <source>
        <dbReference type="Pfam" id="PF00656"/>
    </source>
</evidence>
<evidence type="ECO:0000256" key="1">
    <source>
        <dbReference type="ARBA" id="ARBA00009005"/>
    </source>
</evidence>
<dbReference type="Pfam" id="PF00656">
    <property type="entry name" value="Peptidase_C14"/>
    <property type="match status" value="1"/>
</dbReference>
<feature type="region of interest" description="Disordered" evidence="2">
    <location>
        <begin position="1074"/>
        <end position="1103"/>
    </location>
</feature>
<dbReference type="PANTHER" id="PTHR48104">
    <property type="entry name" value="METACASPASE-4"/>
    <property type="match status" value="1"/>
</dbReference>
<dbReference type="GO" id="GO:0005737">
    <property type="term" value="C:cytoplasm"/>
    <property type="evidence" value="ECO:0007669"/>
    <property type="project" value="TreeGrafter"/>
</dbReference>
<feature type="region of interest" description="Disordered" evidence="2">
    <location>
        <begin position="488"/>
        <end position="521"/>
    </location>
</feature>
<organism evidence="4 5">
    <name type="scientific">Symbiodinium necroappetens</name>
    <dbReference type="NCBI Taxonomy" id="1628268"/>
    <lineage>
        <taxon>Eukaryota</taxon>
        <taxon>Sar</taxon>
        <taxon>Alveolata</taxon>
        <taxon>Dinophyceae</taxon>
        <taxon>Suessiales</taxon>
        <taxon>Symbiodiniaceae</taxon>
        <taxon>Symbiodinium</taxon>
    </lineage>
</organism>
<dbReference type="GO" id="GO:0006508">
    <property type="term" value="P:proteolysis"/>
    <property type="evidence" value="ECO:0007669"/>
    <property type="project" value="InterPro"/>
</dbReference>
<dbReference type="GO" id="GO:0004197">
    <property type="term" value="F:cysteine-type endopeptidase activity"/>
    <property type="evidence" value="ECO:0007669"/>
    <property type="project" value="InterPro"/>
</dbReference>
<dbReference type="InterPro" id="IPR029030">
    <property type="entry name" value="Caspase-like_dom_sf"/>
</dbReference>
<feature type="compositionally biased region" description="Basic and acidic residues" evidence="2">
    <location>
        <begin position="891"/>
        <end position="900"/>
    </location>
</feature>
<dbReference type="EMBL" id="CAJNJA010082363">
    <property type="protein sequence ID" value="CAE7932441.1"/>
    <property type="molecule type" value="Genomic_DNA"/>
</dbReference>
<sequence>MGSVGSQICCFLRRACDPEQRVEMRSLAAQPVPPTPQPLTGYAPYAGPGQLATGVAFATPIPYASAAPVVACAIPVEMSPVCHNGFPCTSHAESFPVTGMAVSSRSVPQTLSQAQVQLPGKRKSLLVGINYFGTEAELSGCIADVKRMQPFLEQLGFPSDQQCQMVLLDAPGWPHYRRPTLANMRQAIRWLVHDVRTGDALFFHYSGHGGREPSASGADGYVETLCPEDYDEEGMLLDTELFETLVRPLPSGCRLTCLMDCCHSGGVLNLPYLFTGTEANLKQALAGKAVSLALSKDWLRDLQSMRSGNPLGLLEDAASMGLGLWGAVPRPVVPARVDADWTETFLNGDQSAASFTYLTLLEQIRARLDEEDFEQVPQLATSLLIELSQPFSLTTISLPAQTSARGLSTGACMDGSPGIASGSSALLAGFLSSMASAPQGAAMLNGARGAGDEASALTELSAVAQGFAASQLLGGGAGWWQGEGFEQRPSIQTDGASPSSSASRSDEEVGTEPSDEAEDDWLPSDLEDVAEAVMDVFDDDVALLRMRIPPLPQLWAVLAAVKGKALPKKPRHPHSKTRKKKPSQLPAHIKELCRVHRGLSEIQARHDQLPLPLQMSVRQAAQYLLLPGVLGDCVNVVGTYADGGTMAAVREAGSDVADYVAQFQLFRLLHIAKLNKDVFGEPKRKSLTKKIKDTSVNLKRVYSIGPERVEGMLKAASKVRHPTLSLRKRRRPKLPFFEMWTACATINRAATLLADQQAAKCNITGHGTDSEMYVTAEEFANRLDRQASKSKGKTGEVMINVDVIETILLEDTGVSQDGKFIKPDVVEKAFDRVNSNNEEPRHSKERKGTGFITKAMMMDILSKVEDEGDEEELQSTADAVSGTGPARRNSRCKERKGTGYVSKDKLQKPDCLLAMGSIDSVAGGLVLLHGTPMEQRRLKRGDIRGLLEDAQLDLPVRRRWPHWLKAFIKAGLQPALRLRLAELADWESKEDLAHEQESTWGRWKSWARSRGELLNMQLSQFFPFPSCPVSHYVALHERHMLGPPQLKVCCREKVFARYIDQLLSDILSDSGVKGCPAAPNRGKGPRWADVSGGRPPDAEAGAL</sequence>
<dbReference type="AlphaFoldDB" id="A0A813C0W1"/>
<feature type="region of interest" description="Disordered" evidence="2">
    <location>
        <begin position="866"/>
        <end position="900"/>
    </location>
</feature>
<evidence type="ECO:0000313" key="5">
    <source>
        <dbReference type="Proteomes" id="UP000601435"/>
    </source>
</evidence>